<evidence type="ECO:0000256" key="5">
    <source>
        <dbReference type="ARBA" id="ARBA00023274"/>
    </source>
</evidence>
<proteinExistence type="inferred from homology"/>
<gene>
    <name evidence="8" type="ORF">FSP39_018247</name>
</gene>
<evidence type="ECO:0000256" key="4">
    <source>
        <dbReference type="ARBA" id="ARBA00023128"/>
    </source>
</evidence>
<keyword evidence="9" id="KW-1185">Reference proteome</keyword>
<evidence type="ECO:0000256" key="3">
    <source>
        <dbReference type="ARBA" id="ARBA00022980"/>
    </source>
</evidence>
<dbReference type="Proteomes" id="UP001186944">
    <property type="component" value="Unassembled WGS sequence"/>
</dbReference>
<keyword evidence="3" id="KW-0689">Ribosomal protein</keyword>
<dbReference type="PANTHER" id="PTHR31542">
    <property type="entry name" value="39A RIBOSOMAL PROTEIN L50, MITOCHONDRIAL"/>
    <property type="match status" value="1"/>
</dbReference>
<evidence type="ECO:0000256" key="6">
    <source>
        <dbReference type="ARBA" id="ARBA00035183"/>
    </source>
</evidence>
<organism evidence="8 9">
    <name type="scientific">Pinctada imbricata</name>
    <name type="common">Atlantic pearl-oyster</name>
    <name type="synonym">Pinctada martensii</name>
    <dbReference type="NCBI Taxonomy" id="66713"/>
    <lineage>
        <taxon>Eukaryota</taxon>
        <taxon>Metazoa</taxon>
        <taxon>Spiralia</taxon>
        <taxon>Lophotrochozoa</taxon>
        <taxon>Mollusca</taxon>
        <taxon>Bivalvia</taxon>
        <taxon>Autobranchia</taxon>
        <taxon>Pteriomorphia</taxon>
        <taxon>Pterioida</taxon>
        <taxon>Pterioidea</taxon>
        <taxon>Pteriidae</taxon>
        <taxon>Pinctada</taxon>
    </lineage>
</organism>
<dbReference type="GO" id="GO:0005762">
    <property type="term" value="C:mitochondrial large ribosomal subunit"/>
    <property type="evidence" value="ECO:0007669"/>
    <property type="project" value="TreeGrafter"/>
</dbReference>
<protein>
    <recommendedName>
        <fullName evidence="6">Large ribosomal subunit protein mL50</fullName>
    </recommendedName>
    <alternativeName>
        <fullName evidence="7">39S ribosomal protein L50, mitochondrial</fullName>
    </alternativeName>
</protein>
<comment type="similarity">
    <text evidence="2">Belongs to the mitochondrion-specific ribosomal protein mL50 family.</text>
</comment>
<keyword evidence="4" id="KW-0496">Mitochondrion</keyword>
<evidence type="ECO:0000256" key="1">
    <source>
        <dbReference type="ARBA" id="ARBA00004173"/>
    </source>
</evidence>
<comment type="caution">
    <text evidence="8">The sequence shown here is derived from an EMBL/GenBank/DDBJ whole genome shotgun (WGS) entry which is preliminary data.</text>
</comment>
<sequence>MAVWDRLRGKKTDDETKKFTQEMDDDETRKLSKYDGYTTRDRLQSLKKRTDVQTKRAYQPKPNTEEIMEKIVTDVCGPQEDWKSVSLDDRKIKYQLLTKFLKELDHNMHSNELNDIKTVEDAVKYFTTEVKDTTVIEDFTKLDLPKNLSINTEYIRWDPDNDSLFDGKTAFPGEKTIVTSVKYRRKYPQKRMCS</sequence>
<dbReference type="InterPro" id="IPR018305">
    <property type="entry name" value="Ribosomal_m50"/>
</dbReference>
<evidence type="ECO:0000313" key="9">
    <source>
        <dbReference type="Proteomes" id="UP001186944"/>
    </source>
</evidence>
<dbReference type="EMBL" id="VSWD01000013">
    <property type="protein sequence ID" value="KAK3084749.1"/>
    <property type="molecule type" value="Genomic_DNA"/>
</dbReference>
<name>A0AA88XG37_PINIB</name>
<dbReference type="AlphaFoldDB" id="A0AA88XG37"/>
<comment type="subcellular location">
    <subcellularLocation>
        <location evidence="1">Mitochondrion</location>
    </subcellularLocation>
</comment>
<reference evidence="8" key="1">
    <citation type="submission" date="2019-08" db="EMBL/GenBank/DDBJ databases">
        <title>The improved chromosome-level genome for the pearl oyster Pinctada fucata martensii using PacBio sequencing and Hi-C.</title>
        <authorList>
            <person name="Zheng Z."/>
        </authorList>
    </citation>
    <scope>NUCLEOTIDE SEQUENCE</scope>
    <source>
        <strain evidence="8">ZZ-2019</strain>
        <tissue evidence="8">Adductor muscle</tissue>
    </source>
</reference>
<keyword evidence="5" id="KW-0687">Ribonucleoprotein</keyword>
<accession>A0AA88XG37</accession>
<evidence type="ECO:0000256" key="2">
    <source>
        <dbReference type="ARBA" id="ARBA00008860"/>
    </source>
</evidence>
<dbReference type="PANTHER" id="PTHR31542:SF1">
    <property type="entry name" value="LARGE RIBOSOMAL SUBUNIT PROTEIN ML50"/>
    <property type="match status" value="1"/>
</dbReference>
<dbReference type="Pfam" id="PF10501">
    <property type="entry name" value="Ribosomal_L50"/>
    <property type="match status" value="1"/>
</dbReference>
<evidence type="ECO:0000256" key="7">
    <source>
        <dbReference type="ARBA" id="ARBA00035398"/>
    </source>
</evidence>
<evidence type="ECO:0000313" key="8">
    <source>
        <dbReference type="EMBL" id="KAK3084749.1"/>
    </source>
</evidence>